<comment type="caution">
    <text evidence="7">The sequence shown here is derived from an EMBL/GenBank/DDBJ whole genome shotgun (WGS) entry which is preliminary data.</text>
</comment>
<evidence type="ECO:0000256" key="4">
    <source>
        <dbReference type="ARBA" id="ARBA00022989"/>
    </source>
</evidence>
<sequence>MKEQQVVIWWRQQNYSCPSDTIILDGSNSFDPDAKANTALSFEWTCLVMSTNASCNNNLGQTRTSKRFTAQADDFTPGEFTIRLTVSSDTRTAMASMVLIVENEAVPNVQLKTRSGKKKFRDNEDIYFQASISFTSEVNVTWQELNDRLDSSMWKIGHVKASNTAGHFNTHIIIPKSETDPGTQYSIEVRAVADNGKHGTSTFDFSTFQSISQCQIQVTDYNEMEPMKITATGCVTDPDSEPLTYQPFLGLAINDGSYKTVVLDGSKGDSEQTVIATPIEYGQNEILVGFKVCDASMTCIDAVTNTPYNSKDVMFTDQERNTFVSEKIQKELDKGNVATAFSNAINMANLEKKFLTTQRRRKRDAFADFDIYIEGGVDSILLVVDDDSFFQNIEPDVQTRFDEVGRYQTDVLVSIIESGPVDNSEGDMLLDLSSQMVQQSFAEEEIDTLLDAFDTIITKAESEGHQQSIGTVERAMTTLATSEKKVNSGTDQQKMIDQRQKISELRKSALKQVGKDLAIGSHMTLDVSGAKMAVFCFLPSTEEDAWDVEDTFPVKLRPGGALSDRYNYDWCTQSDIEACTGVKALLIQVQEWDEGIEKCSELTDVTLINPVTDENQDIADLTEPIEVELELNLENGMTCECKFWNEEKSQLESTGVTTELRDGKLICKTVHLTSFVGEQVPVSDLGLFLNLMLDQLAGRGEYIGPLVVLISVHTLADAAANTLLTYPIGVLIMKSVQAHCYDD</sequence>
<organism evidence="7 8">
    <name type="scientific">Stichopus japonicus</name>
    <name type="common">Sea cucumber</name>
    <dbReference type="NCBI Taxonomy" id="307972"/>
    <lineage>
        <taxon>Eukaryota</taxon>
        <taxon>Metazoa</taxon>
        <taxon>Echinodermata</taxon>
        <taxon>Eleutherozoa</taxon>
        <taxon>Echinozoa</taxon>
        <taxon>Holothuroidea</taxon>
        <taxon>Aspidochirotacea</taxon>
        <taxon>Aspidochirotida</taxon>
        <taxon>Stichopodidae</taxon>
        <taxon>Apostichopus</taxon>
    </lineage>
</organism>
<evidence type="ECO:0000313" key="8">
    <source>
        <dbReference type="Proteomes" id="UP000230750"/>
    </source>
</evidence>
<comment type="subcellular location">
    <subcellularLocation>
        <location evidence="1">Membrane</location>
    </subcellularLocation>
</comment>
<dbReference type="GO" id="GO:0005261">
    <property type="term" value="F:monoatomic cation channel activity"/>
    <property type="evidence" value="ECO:0007669"/>
    <property type="project" value="TreeGrafter"/>
</dbReference>
<dbReference type="Gene3D" id="2.60.40.10">
    <property type="entry name" value="Immunoglobulins"/>
    <property type="match status" value="1"/>
</dbReference>
<keyword evidence="8" id="KW-1185">Reference proteome</keyword>
<reference evidence="7 8" key="1">
    <citation type="journal article" date="2017" name="PLoS Biol.">
        <title>The sea cucumber genome provides insights into morphological evolution and visceral regeneration.</title>
        <authorList>
            <person name="Zhang X."/>
            <person name="Sun L."/>
            <person name="Yuan J."/>
            <person name="Sun Y."/>
            <person name="Gao Y."/>
            <person name="Zhang L."/>
            <person name="Li S."/>
            <person name="Dai H."/>
            <person name="Hamel J.F."/>
            <person name="Liu C."/>
            <person name="Yu Y."/>
            <person name="Liu S."/>
            <person name="Lin W."/>
            <person name="Guo K."/>
            <person name="Jin S."/>
            <person name="Xu P."/>
            <person name="Storey K.B."/>
            <person name="Huan P."/>
            <person name="Zhang T."/>
            <person name="Zhou Y."/>
            <person name="Zhang J."/>
            <person name="Lin C."/>
            <person name="Li X."/>
            <person name="Xing L."/>
            <person name="Huo D."/>
            <person name="Sun M."/>
            <person name="Wang L."/>
            <person name="Mercier A."/>
            <person name="Li F."/>
            <person name="Yang H."/>
            <person name="Xiang J."/>
        </authorList>
    </citation>
    <scope>NUCLEOTIDE SEQUENCE [LARGE SCALE GENOMIC DNA]</scope>
    <source>
        <strain evidence="7">Shaxun</strain>
        <tissue evidence="7">Muscle</tissue>
    </source>
</reference>
<dbReference type="Proteomes" id="UP000230750">
    <property type="component" value="Unassembled WGS sequence"/>
</dbReference>
<dbReference type="EMBL" id="MRZV01000152">
    <property type="protein sequence ID" value="PIK57148.1"/>
    <property type="molecule type" value="Genomic_DNA"/>
</dbReference>
<dbReference type="GO" id="GO:0006816">
    <property type="term" value="P:calcium ion transport"/>
    <property type="evidence" value="ECO:0007669"/>
    <property type="project" value="TreeGrafter"/>
</dbReference>
<feature type="domain" description="PKD/REJ-like" evidence="6">
    <location>
        <begin position="20"/>
        <end position="343"/>
    </location>
</feature>
<dbReference type="PANTHER" id="PTHR46730:SF1">
    <property type="entry name" value="PLAT DOMAIN-CONTAINING PROTEIN"/>
    <property type="match status" value="1"/>
</dbReference>
<proteinExistence type="predicted"/>
<keyword evidence="4" id="KW-1133">Transmembrane helix</keyword>
<evidence type="ECO:0000256" key="2">
    <source>
        <dbReference type="ARBA" id="ARBA00022692"/>
    </source>
</evidence>
<accession>A0A2G8LA55</accession>
<evidence type="ECO:0000259" key="6">
    <source>
        <dbReference type="Pfam" id="PF02010"/>
    </source>
</evidence>
<name>A0A2G8LA55_STIJA</name>
<protein>
    <recommendedName>
        <fullName evidence="6">PKD/REJ-like domain-containing protein</fullName>
    </recommendedName>
</protein>
<evidence type="ECO:0000256" key="5">
    <source>
        <dbReference type="ARBA" id="ARBA00023136"/>
    </source>
</evidence>
<dbReference type="AlphaFoldDB" id="A0A2G8LA55"/>
<evidence type="ECO:0000313" key="7">
    <source>
        <dbReference type="EMBL" id="PIK57148.1"/>
    </source>
</evidence>
<dbReference type="InterPro" id="IPR002859">
    <property type="entry name" value="PKD/REJ-like"/>
</dbReference>
<evidence type="ECO:0000256" key="1">
    <source>
        <dbReference type="ARBA" id="ARBA00004370"/>
    </source>
</evidence>
<dbReference type="PANTHER" id="PTHR46730">
    <property type="entry name" value="POLYCYSTIN-1"/>
    <property type="match status" value="1"/>
</dbReference>
<keyword evidence="5" id="KW-0472">Membrane</keyword>
<dbReference type="OrthoDB" id="10575391at2759"/>
<dbReference type="InterPro" id="IPR013783">
    <property type="entry name" value="Ig-like_fold"/>
</dbReference>
<keyword evidence="2" id="KW-0812">Transmembrane</keyword>
<gene>
    <name evidence="7" type="ORF">BSL78_05968</name>
</gene>
<dbReference type="GO" id="GO:0005886">
    <property type="term" value="C:plasma membrane"/>
    <property type="evidence" value="ECO:0007669"/>
    <property type="project" value="TreeGrafter"/>
</dbReference>
<evidence type="ECO:0000256" key="3">
    <source>
        <dbReference type="ARBA" id="ARBA00022737"/>
    </source>
</evidence>
<dbReference type="Pfam" id="PF02010">
    <property type="entry name" value="REJ"/>
    <property type="match status" value="1"/>
</dbReference>
<keyword evidence="3" id="KW-0677">Repeat</keyword>